<evidence type="ECO:0000313" key="2">
    <source>
        <dbReference type="EMBL" id="GAY21198.1"/>
    </source>
</evidence>
<feature type="region of interest" description="Disordered" evidence="1">
    <location>
        <begin position="102"/>
        <end position="131"/>
    </location>
</feature>
<reference evidence="2 3" key="2">
    <citation type="journal article" date="2013" name="Environ. Sci. Technol.">
        <title>The 4-tert-butylphenol-utilizing bacterium Sphingobium fuliginis OMI can degrade bisphenols via phenolic ring hydroxylation and meta-cleavage pathway.</title>
        <authorList>
            <person name="Ogata Y."/>
            <person name="Goda S."/>
            <person name="Toyama T."/>
            <person name="Sei K."/>
            <person name="Ike M."/>
        </authorList>
    </citation>
    <scope>NUCLEOTIDE SEQUENCE [LARGE SCALE GENOMIC DNA]</scope>
    <source>
        <strain evidence="2 3">OMI</strain>
    </source>
</reference>
<sequence>MASAPSRRIARLEQGRAAIVPNVVEVATVETDEQAVARFIAQHGRAPSSCIVVPARAAEEELPECETAWADQQRRLIGAAKSQSKKEEPNVERYARIRSIQHAASGDRLHSGHRTPVATRRMGWQGGAVQG</sequence>
<dbReference type="Proteomes" id="UP000221538">
    <property type="component" value="Unassembled WGS sequence"/>
</dbReference>
<reference evidence="2 3" key="1">
    <citation type="journal article" date="2013" name="Biodegradation">
        <title>Occurrence of 4-tert-butylphenol (4-t-BP) biodegradation in an aquatic sample caused by the presence of Spirodela polyrrhiza and isolation of a 4-t-BP-utilizing bacterium.</title>
        <authorList>
            <person name="Ogata Y."/>
            <person name="Toyama T."/>
            <person name="Yu N."/>
            <person name="Wang X."/>
            <person name="Sei K."/>
            <person name="Ike M."/>
        </authorList>
    </citation>
    <scope>NUCLEOTIDE SEQUENCE [LARGE SCALE GENOMIC DNA]</scope>
    <source>
        <strain evidence="2 3">OMI</strain>
    </source>
</reference>
<protein>
    <submittedName>
        <fullName evidence="2">Uncharacterized protein</fullName>
    </submittedName>
</protein>
<proteinExistence type="predicted"/>
<dbReference type="AlphaFoldDB" id="A0A292ZDI9"/>
<evidence type="ECO:0000313" key="3">
    <source>
        <dbReference type="Proteomes" id="UP000221538"/>
    </source>
</evidence>
<organism evidence="2 3">
    <name type="scientific">Sphingobium fuliginis (strain ATCC 27551)</name>
    <dbReference type="NCBI Taxonomy" id="336203"/>
    <lineage>
        <taxon>Bacteria</taxon>
        <taxon>Pseudomonadati</taxon>
        <taxon>Pseudomonadota</taxon>
        <taxon>Alphaproteobacteria</taxon>
        <taxon>Sphingomonadales</taxon>
        <taxon>Sphingomonadaceae</taxon>
        <taxon>Sphingobium</taxon>
    </lineage>
</organism>
<comment type="caution">
    <text evidence="2">The sequence shown here is derived from an EMBL/GenBank/DDBJ whole genome shotgun (WGS) entry which is preliminary data.</text>
</comment>
<name>A0A292ZDI9_SPHSA</name>
<accession>A0A292ZDI9</accession>
<gene>
    <name evidence="2" type="ORF">SFOMI_1733</name>
</gene>
<dbReference type="EMBL" id="BEWI01000031">
    <property type="protein sequence ID" value="GAY21198.1"/>
    <property type="molecule type" value="Genomic_DNA"/>
</dbReference>
<evidence type="ECO:0000256" key="1">
    <source>
        <dbReference type="SAM" id="MobiDB-lite"/>
    </source>
</evidence>